<dbReference type="Proteomes" id="UP000192251">
    <property type="component" value="Chromosome"/>
</dbReference>
<evidence type="ECO:0000313" key="3">
    <source>
        <dbReference type="Proteomes" id="UP000192251"/>
    </source>
</evidence>
<keyword evidence="1" id="KW-0472">Membrane</keyword>
<keyword evidence="3" id="KW-1185">Reference proteome</keyword>
<sequence>MVDRDRILRLCQGAVWLAMFFLCVHVLQSMWMVVLVSLAAGSISGILLPHLFHRKGSSGQGERSVGAQG</sequence>
<organism evidence="2 3">
    <name type="scientific">Kitasatospora albolonga</name>
    <dbReference type="NCBI Taxonomy" id="68173"/>
    <lineage>
        <taxon>Bacteria</taxon>
        <taxon>Bacillati</taxon>
        <taxon>Actinomycetota</taxon>
        <taxon>Actinomycetes</taxon>
        <taxon>Kitasatosporales</taxon>
        <taxon>Streptomycetaceae</taxon>
        <taxon>Kitasatospora</taxon>
    </lineage>
</organism>
<accession>A0ABC8BV67</accession>
<feature type="transmembrane region" description="Helical" evidence="1">
    <location>
        <begin position="7"/>
        <end position="27"/>
    </location>
</feature>
<evidence type="ECO:0000256" key="1">
    <source>
        <dbReference type="SAM" id="Phobius"/>
    </source>
</evidence>
<name>A0ABC8BV67_9ACTN</name>
<protein>
    <submittedName>
        <fullName evidence="2">Uncharacterized protein</fullName>
    </submittedName>
</protein>
<keyword evidence="1" id="KW-1133">Transmembrane helix</keyword>
<dbReference type="EMBL" id="CP020563">
    <property type="protein sequence ID" value="ARF74095.1"/>
    <property type="molecule type" value="Genomic_DNA"/>
</dbReference>
<keyword evidence="1" id="KW-0812">Transmembrane</keyword>
<dbReference type="AlphaFoldDB" id="A0ABC8BV67"/>
<reference evidence="2 3" key="1">
    <citation type="submission" date="2017-04" db="EMBL/GenBank/DDBJ databases">
        <title>The complete genome sequence of Streptomyces albolongus YIM 101047, the producer of novel bafilomycins and novel odoriferous sesquiterpenoids.</title>
        <authorList>
            <person name="Yin M."/>
            <person name="Jiang Y."/>
        </authorList>
    </citation>
    <scope>NUCLEOTIDE SEQUENCE [LARGE SCALE GENOMIC DNA]</scope>
    <source>
        <strain evidence="2 3">YIM 101047</strain>
    </source>
</reference>
<proteinExistence type="predicted"/>
<evidence type="ECO:0000313" key="2">
    <source>
        <dbReference type="EMBL" id="ARF74095.1"/>
    </source>
</evidence>
<dbReference type="KEGG" id="kab:B7C62_19000"/>
<gene>
    <name evidence="2" type="ORF">B7C62_19000</name>
</gene>